<dbReference type="AlphaFoldDB" id="A0A1X0AQL6"/>
<evidence type="ECO:0000313" key="3">
    <source>
        <dbReference type="Proteomes" id="UP000192448"/>
    </source>
</evidence>
<dbReference type="Proteomes" id="UP000192448">
    <property type="component" value="Unassembled WGS sequence"/>
</dbReference>
<sequence length="65" mass="7229">MSHGNAVLSETGRLHLARCIVENGWSLRRAAERFQVAATTAARCHPAAHDGDHCAGRQRWPWIQP</sequence>
<gene>
    <name evidence="2" type="ORF">BST13_24185</name>
</gene>
<name>A0A1X0AQL6_9MYCO</name>
<keyword evidence="3" id="KW-1185">Reference proteome</keyword>
<evidence type="ECO:0000256" key="1">
    <source>
        <dbReference type="SAM" id="MobiDB-lite"/>
    </source>
</evidence>
<comment type="caution">
    <text evidence="2">The sequence shown here is derived from an EMBL/GenBank/DDBJ whole genome shotgun (WGS) entry which is preliminary data.</text>
</comment>
<evidence type="ECO:0000313" key="2">
    <source>
        <dbReference type="EMBL" id="ORA31986.1"/>
    </source>
</evidence>
<reference evidence="2 3" key="1">
    <citation type="submission" date="2017-02" db="EMBL/GenBank/DDBJ databases">
        <title>The new phylogeny of genus Mycobacterium.</title>
        <authorList>
            <person name="Tortoli E."/>
            <person name="Trovato A."/>
            <person name="Cirillo D.M."/>
        </authorList>
    </citation>
    <scope>NUCLEOTIDE SEQUENCE [LARGE SCALE GENOMIC DNA]</scope>
    <source>
        <strain evidence="2 3">RW6</strain>
    </source>
</reference>
<feature type="region of interest" description="Disordered" evidence="1">
    <location>
        <begin position="46"/>
        <end position="65"/>
    </location>
</feature>
<accession>A0A1X0AQL6</accession>
<dbReference type="EMBL" id="MVHF01000028">
    <property type="protein sequence ID" value="ORA31986.1"/>
    <property type="molecule type" value="Genomic_DNA"/>
</dbReference>
<evidence type="ECO:0008006" key="4">
    <source>
        <dbReference type="Google" id="ProtNLM"/>
    </source>
</evidence>
<proteinExistence type="predicted"/>
<protein>
    <recommendedName>
        <fullName evidence="4">DNA-binding domain-containing protein</fullName>
    </recommendedName>
</protein>
<organism evidence="2 3">
    <name type="scientific">Mycobacterium aquaticum</name>
    <dbReference type="NCBI Taxonomy" id="1927124"/>
    <lineage>
        <taxon>Bacteria</taxon>
        <taxon>Bacillati</taxon>
        <taxon>Actinomycetota</taxon>
        <taxon>Actinomycetes</taxon>
        <taxon>Mycobacteriales</taxon>
        <taxon>Mycobacteriaceae</taxon>
        <taxon>Mycobacterium</taxon>
    </lineage>
</organism>
<dbReference type="STRING" id="1927124.BST13_24185"/>